<accession>K9URX1</accession>
<proteinExistence type="predicted"/>
<dbReference type="PANTHER" id="PTHR13696:SF99">
    <property type="entry name" value="COBYRINIC ACID AC-DIAMIDE SYNTHASE"/>
    <property type="match status" value="1"/>
</dbReference>
<dbReference type="PANTHER" id="PTHR13696">
    <property type="entry name" value="P-LOOP CONTAINING NUCLEOSIDE TRIPHOSPHATE HYDROLASE"/>
    <property type="match status" value="1"/>
</dbReference>
<gene>
    <name evidence="2" type="ORF">Cha6605_6386</name>
</gene>
<name>K9URX1_CHAP6</name>
<dbReference type="SUPFAM" id="SSF52540">
    <property type="entry name" value="P-loop containing nucleoside triphosphate hydrolases"/>
    <property type="match status" value="1"/>
</dbReference>
<evidence type="ECO:0000313" key="2">
    <source>
        <dbReference type="EMBL" id="AFY97206.1"/>
    </source>
</evidence>
<dbReference type="InterPro" id="IPR027417">
    <property type="entry name" value="P-loop_NTPase"/>
</dbReference>
<dbReference type="RefSeq" id="WP_015329089.1">
    <property type="nucleotide sequence ID" value="NC_020053.1"/>
</dbReference>
<geneLocation type="plasmid" evidence="2 3">
    <name>pCHA6605.01</name>
</geneLocation>
<evidence type="ECO:0000313" key="3">
    <source>
        <dbReference type="Proteomes" id="UP000010366"/>
    </source>
</evidence>
<keyword evidence="2" id="KW-0614">Plasmid</keyword>
<evidence type="ECO:0000259" key="1">
    <source>
        <dbReference type="Pfam" id="PF13614"/>
    </source>
</evidence>
<reference evidence="2 3" key="1">
    <citation type="submission" date="2012-05" db="EMBL/GenBank/DDBJ databases">
        <title>Noncontiguous Finished plasmid 1 of genome of Chamaesiphon sp. PCC 6605.</title>
        <authorList>
            <consortium name="US DOE Joint Genome Institute"/>
            <person name="Gugger M."/>
            <person name="Coursin T."/>
            <person name="Rippka R."/>
            <person name="Tandeau De Marsac N."/>
            <person name="Huntemann M."/>
            <person name="Wei C.-L."/>
            <person name="Han J."/>
            <person name="Detter J.C."/>
            <person name="Han C."/>
            <person name="Tapia R."/>
            <person name="Chen A."/>
            <person name="Kyrpides N."/>
            <person name="Mavromatis K."/>
            <person name="Markowitz V."/>
            <person name="Szeto E."/>
            <person name="Ivanova N."/>
            <person name="Pagani I."/>
            <person name="Pati A."/>
            <person name="Goodwin L."/>
            <person name="Nordberg H.P."/>
            <person name="Cantor M.N."/>
            <person name="Hua S.X."/>
            <person name="Woyke T."/>
            <person name="Kerfeld C.A."/>
        </authorList>
    </citation>
    <scope>NUCLEOTIDE SEQUENCE [LARGE SCALE GENOMIC DNA]</scope>
    <source>
        <strain evidence="3">ATCC 27169 / PCC 6605</strain>
        <plasmid evidence="3">Plasmid pCHA6605.01</plasmid>
    </source>
</reference>
<protein>
    <submittedName>
        <fullName evidence="2">ATPase involved in chromosome partitioning</fullName>
    </submittedName>
</protein>
<dbReference type="CDD" id="cd02042">
    <property type="entry name" value="ParAB_family"/>
    <property type="match status" value="1"/>
</dbReference>
<dbReference type="eggNOG" id="COG1192">
    <property type="taxonomic scope" value="Bacteria"/>
</dbReference>
<dbReference type="Gene3D" id="3.40.50.300">
    <property type="entry name" value="P-loop containing nucleotide triphosphate hydrolases"/>
    <property type="match status" value="1"/>
</dbReference>
<dbReference type="OrthoDB" id="465933at2"/>
<dbReference type="InterPro" id="IPR050678">
    <property type="entry name" value="DNA_Partitioning_ATPase"/>
</dbReference>
<dbReference type="HOGENOM" id="CLU_037612_1_2_3"/>
<feature type="domain" description="AAA" evidence="1">
    <location>
        <begin position="8"/>
        <end position="171"/>
    </location>
</feature>
<sequence length="277" mass="31090">MKQVRLLIASNAGGSGKTTTALHVAYELARAGKKVTVVELDHNGSISAFTGLTDDLKPDQTLHKLWDNFDGNYPLEPFWSEYAPNLFVLRGGRWIERISREISTRGRGFYFLVDALEDHPLDVDVIIFDTPATLEPMGIPGYLAATHILCPIKPEIKDAEMVAQLITWTTEKNREFRLKQPPQILGFVPTRVDYSQSVHRDILGVDEKGQALEHPPEDCLPKIFEAIDLTLLPPVKQSAYYLSACRLKQPLPTLNARTAKNQDYRPIADLIESILNS</sequence>
<dbReference type="Pfam" id="PF13614">
    <property type="entry name" value="AAA_31"/>
    <property type="match status" value="1"/>
</dbReference>
<dbReference type="AlphaFoldDB" id="K9URX1"/>
<dbReference type="Proteomes" id="UP000010366">
    <property type="component" value="Plasmid pCHA6605.01"/>
</dbReference>
<dbReference type="InterPro" id="IPR025669">
    <property type="entry name" value="AAA_dom"/>
</dbReference>
<organism evidence="2 3">
    <name type="scientific">Chamaesiphon minutus (strain ATCC 27169 / PCC 6605)</name>
    <dbReference type="NCBI Taxonomy" id="1173020"/>
    <lineage>
        <taxon>Bacteria</taxon>
        <taxon>Bacillati</taxon>
        <taxon>Cyanobacteriota</taxon>
        <taxon>Cyanophyceae</taxon>
        <taxon>Gomontiellales</taxon>
        <taxon>Chamaesiphonaceae</taxon>
        <taxon>Chamaesiphon</taxon>
    </lineage>
</organism>
<dbReference type="KEGG" id="cmp:Cha6605_6386"/>
<dbReference type="EMBL" id="CP003601">
    <property type="protein sequence ID" value="AFY97206.1"/>
    <property type="molecule type" value="Genomic_DNA"/>
</dbReference>
<keyword evidence="3" id="KW-1185">Reference proteome</keyword>